<evidence type="ECO:0000313" key="12">
    <source>
        <dbReference type="EMBL" id="ANS70964.1"/>
    </source>
</evidence>
<dbReference type="CDD" id="cd02248">
    <property type="entry name" value="Peptidase_C1A"/>
    <property type="match status" value="1"/>
</dbReference>
<accession>A0A1B1MQU7</accession>
<dbReference type="InterPro" id="IPR000169">
    <property type="entry name" value="Pept_cys_AS"/>
</dbReference>
<keyword evidence="8" id="KW-1015">Disulfide bond</keyword>
<evidence type="ECO:0000256" key="9">
    <source>
        <dbReference type="ARBA" id="ARBA00031337"/>
    </source>
</evidence>
<comment type="similarity">
    <text evidence="2">Belongs to the peptidase C1 family.</text>
</comment>
<keyword evidence="6" id="KW-0378">Hydrolase</keyword>
<evidence type="ECO:0000256" key="4">
    <source>
        <dbReference type="ARBA" id="ARBA00018042"/>
    </source>
</evidence>
<dbReference type="PRINTS" id="PR00705">
    <property type="entry name" value="PAPAIN"/>
</dbReference>
<dbReference type="InterPro" id="IPR013201">
    <property type="entry name" value="Prot_inhib_I29"/>
</dbReference>
<dbReference type="Gene3D" id="3.90.70.10">
    <property type="entry name" value="Cysteine proteinases"/>
    <property type="match status" value="1"/>
</dbReference>
<organismHost>
    <name type="scientific">Lepidoptera</name>
    <name type="common">moths &amp; butterflies</name>
    <dbReference type="NCBI Taxonomy" id="7088"/>
</organismHost>
<dbReference type="InterPro" id="IPR025661">
    <property type="entry name" value="Pept_asp_AS"/>
</dbReference>
<dbReference type="InterPro" id="IPR025660">
    <property type="entry name" value="Pept_his_AS"/>
</dbReference>
<evidence type="ECO:0000256" key="7">
    <source>
        <dbReference type="ARBA" id="ARBA00023145"/>
    </source>
</evidence>
<dbReference type="EC" id="3.4.22.50" evidence="3"/>
<evidence type="ECO:0000259" key="11">
    <source>
        <dbReference type="SMART" id="SM00848"/>
    </source>
</evidence>
<dbReference type="PANTHER" id="PTHR12411">
    <property type="entry name" value="CYSTEINE PROTEASE FAMILY C1-RELATED"/>
    <property type="match status" value="1"/>
</dbReference>
<name>A0A1B1MQU7_NPVLD</name>
<dbReference type="SMART" id="SM00645">
    <property type="entry name" value="Pept_C1"/>
    <property type="match status" value="1"/>
</dbReference>
<organism evidence="12">
    <name type="scientific">Lymantria dispar multicapsid nuclear polyhedrosis virus</name>
    <name type="common">LdMNPV</name>
    <dbReference type="NCBI Taxonomy" id="10449"/>
    <lineage>
        <taxon>Viruses</taxon>
        <taxon>Viruses incertae sedis</taxon>
        <taxon>Naldaviricetes</taxon>
        <taxon>Lefavirales</taxon>
        <taxon>Baculoviridae</taxon>
        <taxon>Alphabaculovirus</taxon>
        <taxon>Alphabaculovirus lydisparis</taxon>
    </lineage>
</organism>
<evidence type="ECO:0000256" key="3">
    <source>
        <dbReference type="ARBA" id="ARBA00012484"/>
    </source>
</evidence>
<evidence type="ECO:0000256" key="8">
    <source>
        <dbReference type="ARBA" id="ARBA00023157"/>
    </source>
</evidence>
<feature type="domain" description="Cathepsin propeptide inhibitor" evidence="11">
    <location>
        <begin position="37"/>
        <end position="100"/>
    </location>
</feature>
<dbReference type="PROSITE" id="PS00139">
    <property type="entry name" value="THIOL_PROTEASE_CYS"/>
    <property type="match status" value="1"/>
</dbReference>
<dbReference type="EMBL" id="KU377538">
    <property type="protein sequence ID" value="ANS70964.1"/>
    <property type="molecule type" value="Genomic_DNA"/>
</dbReference>
<evidence type="ECO:0000256" key="2">
    <source>
        <dbReference type="ARBA" id="ARBA00008455"/>
    </source>
</evidence>
<dbReference type="InterPro" id="IPR038765">
    <property type="entry name" value="Papain-like_cys_pep_sf"/>
</dbReference>
<dbReference type="PROSITE" id="PS00640">
    <property type="entry name" value="THIOL_PROTEASE_ASN"/>
    <property type="match status" value="1"/>
</dbReference>
<keyword evidence="5" id="KW-0732">Signal</keyword>
<keyword evidence="7" id="KW-0865">Zymogen</keyword>
<dbReference type="InterPro" id="IPR000668">
    <property type="entry name" value="Peptidase_C1A_C"/>
</dbReference>
<evidence type="ECO:0000256" key="1">
    <source>
        <dbReference type="ARBA" id="ARBA00000656"/>
    </source>
</evidence>
<dbReference type="Pfam" id="PF00112">
    <property type="entry name" value="Peptidase_C1"/>
    <property type="match status" value="1"/>
</dbReference>
<dbReference type="PROSITE" id="PS00639">
    <property type="entry name" value="THIOL_PROTEASE_HIS"/>
    <property type="match status" value="1"/>
</dbReference>
<dbReference type="SMART" id="SM00848">
    <property type="entry name" value="Inhibitor_I29"/>
    <property type="match status" value="1"/>
</dbReference>
<protein>
    <recommendedName>
        <fullName evidence="4">Viral cathepsin</fullName>
        <ecNumber evidence="3">3.4.22.50</ecNumber>
    </recommendedName>
    <alternativeName>
        <fullName evidence="9">Cysteine proteinase</fullName>
    </alternativeName>
</protein>
<proteinExistence type="inferred from homology"/>
<feature type="domain" description="Peptidase C1A papain C-terminal" evidence="10">
    <location>
        <begin position="129"/>
        <end position="339"/>
    </location>
</feature>
<sequence length="341" mass="38190">MNIIAFVVTLGLAAVGWEGVAADDKLEYNLRQAPDYFNSFVANYNRSYTTDWEKNKRFSIFRDNLHEINARNKKNHSADAPATGALYKINKFSDLSKTEVISKFTGLSAAAPAPGYCKTIILNQPPDKGPLHFDWREQNKVTSIKNQDACGACWAFATLASVESQFAMRHDRFIDLAEQQLIDCDSVDFGCNGGLLHTAFEEIMRMGGVQTENDYPFAGENKRCTLDRYRPFVVSLVGCYRYIMVNEEKLKDLLRAVGPIPMAIDAADIVNYYRGVIESCDNHGLNHAVLLVGYGVENNVPYWVFKNTWGNDWGEAGYFRVRQNINACGMVNDLASTAVLA</sequence>
<dbReference type="Pfam" id="PF08246">
    <property type="entry name" value="Inhibitor_I29"/>
    <property type="match status" value="1"/>
</dbReference>
<reference evidence="12" key="1">
    <citation type="journal article" date="2016" name="J. Invertebr. Pathol.">
        <title>An alphabaculovirus isolated from dead Lymantria dispar larvae shows high genetic similarity to baculovirus previously isolated from Lymantria monacha - An example of adaptation to a new host.</title>
        <authorList>
            <person name="Rabalski L."/>
            <person name="Krejmer-Rabalska M."/>
            <person name="Skrzecz I."/>
            <person name="Wasag B."/>
            <person name="Szewczyk B."/>
        </authorList>
    </citation>
    <scope>NUCLEOTIDE SEQUENCE</scope>
    <source>
        <strain evidence="12">BNP</strain>
    </source>
</reference>
<dbReference type="InterPro" id="IPR039417">
    <property type="entry name" value="Peptidase_C1A_papain-like"/>
</dbReference>
<evidence type="ECO:0000256" key="5">
    <source>
        <dbReference type="ARBA" id="ARBA00022729"/>
    </source>
</evidence>
<dbReference type="GO" id="GO:0008234">
    <property type="term" value="F:cysteine-type peptidase activity"/>
    <property type="evidence" value="ECO:0007669"/>
    <property type="project" value="InterPro"/>
</dbReference>
<dbReference type="SUPFAM" id="SSF54001">
    <property type="entry name" value="Cysteine proteinases"/>
    <property type="match status" value="1"/>
</dbReference>
<evidence type="ECO:0000259" key="10">
    <source>
        <dbReference type="SMART" id="SM00645"/>
    </source>
</evidence>
<dbReference type="InterPro" id="IPR013128">
    <property type="entry name" value="Peptidase_C1A"/>
</dbReference>
<comment type="catalytic activity">
    <reaction evidence="1">
        <text>Endopeptidase of broad specificity, hydrolyzing substrates of both cathepsin L and cathepsin B.</text>
        <dbReference type="EC" id="3.4.22.50"/>
    </reaction>
</comment>
<dbReference type="GO" id="GO:0006508">
    <property type="term" value="P:proteolysis"/>
    <property type="evidence" value="ECO:0007669"/>
    <property type="project" value="InterPro"/>
</dbReference>
<evidence type="ECO:0000256" key="6">
    <source>
        <dbReference type="ARBA" id="ARBA00022801"/>
    </source>
</evidence>